<dbReference type="Gene3D" id="3.60.15.10">
    <property type="entry name" value="Ribonuclease Z/Hydroxyacylglutathione hydrolase-like"/>
    <property type="match status" value="1"/>
</dbReference>
<evidence type="ECO:0000256" key="4">
    <source>
        <dbReference type="ARBA" id="ARBA00022989"/>
    </source>
</evidence>
<feature type="transmembrane region" description="Helical" evidence="6">
    <location>
        <begin position="33"/>
        <end position="54"/>
    </location>
</feature>
<keyword evidence="2" id="KW-1003">Cell membrane</keyword>
<dbReference type="NCBIfam" id="TIGR00360">
    <property type="entry name" value="ComEC_N-term"/>
    <property type="match status" value="1"/>
</dbReference>
<dbReference type="InterPro" id="IPR035681">
    <property type="entry name" value="ComA-like_MBL"/>
</dbReference>
<keyword evidence="9" id="KW-1185">Reference proteome</keyword>
<evidence type="ECO:0000256" key="1">
    <source>
        <dbReference type="ARBA" id="ARBA00004651"/>
    </source>
</evidence>
<dbReference type="SUPFAM" id="SSF56281">
    <property type="entry name" value="Metallo-hydrolase/oxidoreductase"/>
    <property type="match status" value="1"/>
</dbReference>
<dbReference type="Pfam" id="PF03772">
    <property type="entry name" value="Competence"/>
    <property type="match status" value="1"/>
</dbReference>
<keyword evidence="4 6" id="KW-1133">Transmembrane helix</keyword>
<dbReference type="InterPro" id="IPR025405">
    <property type="entry name" value="DUF4131"/>
</dbReference>
<dbReference type="PATRIC" id="fig|456.5.peg.102"/>
<feature type="transmembrane region" description="Helical" evidence="6">
    <location>
        <begin position="385"/>
        <end position="406"/>
    </location>
</feature>
<reference evidence="8 9" key="1">
    <citation type="submission" date="2015-11" db="EMBL/GenBank/DDBJ databases">
        <title>Genomic analysis of 38 Legionella species identifies large and diverse effector repertoires.</title>
        <authorList>
            <person name="Burstein D."/>
            <person name="Amaro F."/>
            <person name="Zusman T."/>
            <person name="Lifshitz Z."/>
            <person name="Cohen O."/>
            <person name="Gilbert J.A."/>
            <person name="Pupko T."/>
            <person name="Shuman H.A."/>
            <person name="Segal G."/>
        </authorList>
    </citation>
    <scope>NUCLEOTIDE SEQUENCE [LARGE SCALE GENOMIC DNA]</scope>
    <source>
        <strain evidence="8 9">BL-540</strain>
    </source>
</reference>
<feature type="transmembrane region" description="Helical" evidence="6">
    <location>
        <begin position="261"/>
        <end position="279"/>
    </location>
</feature>
<dbReference type="STRING" id="456.Ljor_0088"/>
<dbReference type="Pfam" id="PF13567">
    <property type="entry name" value="DUF4131"/>
    <property type="match status" value="1"/>
</dbReference>
<dbReference type="InterPro" id="IPR001279">
    <property type="entry name" value="Metallo-B-lactamas"/>
</dbReference>
<dbReference type="NCBIfam" id="TIGR00361">
    <property type="entry name" value="ComEC_Rec2"/>
    <property type="match status" value="1"/>
</dbReference>
<feature type="transmembrane region" description="Helical" evidence="6">
    <location>
        <begin position="324"/>
        <end position="342"/>
    </location>
</feature>
<name>A0A0W0VFG7_9GAMM</name>
<evidence type="ECO:0000313" key="9">
    <source>
        <dbReference type="Proteomes" id="UP000055035"/>
    </source>
</evidence>
<dbReference type="EMBL" id="LNYJ01000003">
    <property type="protein sequence ID" value="KTD18865.1"/>
    <property type="molecule type" value="Genomic_DNA"/>
</dbReference>
<dbReference type="Proteomes" id="UP000055035">
    <property type="component" value="Unassembled WGS sequence"/>
</dbReference>
<dbReference type="GO" id="GO:0030420">
    <property type="term" value="P:establishment of competence for transformation"/>
    <property type="evidence" value="ECO:0007669"/>
    <property type="project" value="InterPro"/>
</dbReference>
<organism evidence="8 9">
    <name type="scientific">Legionella jordanis</name>
    <dbReference type="NCBI Taxonomy" id="456"/>
    <lineage>
        <taxon>Bacteria</taxon>
        <taxon>Pseudomonadati</taxon>
        <taxon>Pseudomonadota</taxon>
        <taxon>Gammaproteobacteria</taxon>
        <taxon>Legionellales</taxon>
        <taxon>Legionellaceae</taxon>
        <taxon>Legionella</taxon>
    </lineage>
</organism>
<dbReference type="InterPro" id="IPR036866">
    <property type="entry name" value="RibonucZ/Hydroxyglut_hydro"/>
</dbReference>
<accession>A0A0W0VFG7</accession>
<feature type="transmembrane region" description="Helical" evidence="6">
    <location>
        <begin position="354"/>
        <end position="373"/>
    </location>
</feature>
<dbReference type="Pfam" id="PF00753">
    <property type="entry name" value="Lactamase_B"/>
    <property type="match status" value="1"/>
</dbReference>
<evidence type="ECO:0000256" key="3">
    <source>
        <dbReference type="ARBA" id="ARBA00022692"/>
    </source>
</evidence>
<feature type="transmembrane region" description="Helical" evidence="6">
    <location>
        <begin position="451"/>
        <end position="478"/>
    </location>
</feature>
<dbReference type="OrthoDB" id="9761531at2"/>
<dbReference type="PANTHER" id="PTHR30619:SF1">
    <property type="entry name" value="RECOMBINATION PROTEIN 2"/>
    <property type="match status" value="1"/>
</dbReference>
<keyword evidence="5 6" id="KW-0472">Membrane</keyword>
<evidence type="ECO:0000259" key="7">
    <source>
        <dbReference type="SMART" id="SM00849"/>
    </source>
</evidence>
<dbReference type="InterPro" id="IPR004797">
    <property type="entry name" value="Competence_ComEC/Rec2"/>
</dbReference>
<evidence type="ECO:0000256" key="5">
    <source>
        <dbReference type="ARBA" id="ARBA00023136"/>
    </source>
</evidence>
<evidence type="ECO:0000256" key="2">
    <source>
        <dbReference type="ARBA" id="ARBA00022475"/>
    </source>
</evidence>
<dbReference type="InterPro" id="IPR052159">
    <property type="entry name" value="Competence_DNA_uptake"/>
</dbReference>
<dbReference type="PANTHER" id="PTHR30619">
    <property type="entry name" value="DNA INTERNALIZATION/COMPETENCE PROTEIN COMEC/REC2"/>
    <property type="match status" value="1"/>
</dbReference>
<dbReference type="SMART" id="SM00849">
    <property type="entry name" value="Lactamase_B"/>
    <property type="match status" value="1"/>
</dbReference>
<evidence type="ECO:0000256" key="6">
    <source>
        <dbReference type="SAM" id="Phobius"/>
    </source>
</evidence>
<feature type="transmembrane region" description="Helical" evidence="6">
    <location>
        <begin position="223"/>
        <end position="241"/>
    </location>
</feature>
<comment type="caution">
    <text evidence="8">The sequence shown here is derived from an EMBL/GenBank/DDBJ whole genome shotgun (WGS) entry which is preliminary data.</text>
</comment>
<gene>
    <name evidence="8" type="ORF">Ljor_0088</name>
</gene>
<dbReference type="GO" id="GO:0005886">
    <property type="term" value="C:plasma membrane"/>
    <property type="evidence" value="ECO:0007669"/>
    <property type="project" value="UniProtKB-SubCell"/>
</dbReference>
<feature type="transmembrane region" description="Helical" evidence="6">
    <location>
        <begin position="413"/>
        <end position="431"/>
    </location>
</feature>
<dbReference type="RefSeq" id="WP_058469684.1">
    <property type="nucleotide sequence ID" value="NZ_CAAAIC010000005.1"/>
</dbReference>
<evidence type="ECO:0000313" key="8">
    <source>
        <dbReference type="EMBL" id="KTD18865.1"/>
    </source>
</evidence>
<feature type="transmembrane region" description="Helical" evidence="6">
    <location>
        <begin position="286"/>
        <end position="304"/>
    </location>
</feature>
<dbReference type="AlphaFoldDB" id="A0A0W0VFG7"/>
<dbReference type="CDD" id="cd07731">
    <property type="entry name" value="ComA-like_MBL-fold"/>
    <property type="match status" value="1"/>
</dbReference>
<keyword evidence="3 6" id="KW-0812">Transmembrane</keyword>
<proteinExistence type="predicted"/>
<sequence>MEILCFFAGAAFFYTNSALCLLLMFALLFKPSSAYPICFLAGLSYCLVHEWLIADQGMGNKALKVMPKVFIEGEIVSIPTATEAKSQFQFRVVKLDRQPASAIVLLSCYNHCPKFHLGDRWRFQAKLKKPQNLGNPGHFDYVAWLRMHHINWTGYIKSQAMTRLAGARGLSLLALRQHFAHSASALMSHESSLGIFEAISLGLTSHIDKTLWDLFRRTGTTHLMVISGSHIGLAAGLSFWLMRWFWTRSARLCLFYPAPQAASFVALIVALAYSLLAGFGAPTQRALLTCFFMLMKNFLSGRFSVWQAWRYALLSALLLEPHDVLSPGFYLSFLAVACLILVNQRFAVQGIKKVILLQLSCLFGLLPLTLYWFSYGALNGFAANLLAVPMVELFIVPYSLAGLFLIQFWQCPWILWPIDVGIKVLLGYLGWIDSFSFINLQFSFNDILPVLSLMLTMFLALFFPIRPVLPAIAVLFLASLLPGKQRLAEGEAAIDVVDVGQGLAIVVRTANHNLVYDSGMKFYKGGDMANLAIIPYLEWVGVKSLDAIIISHPDLDHRGGLASLEEKYPGVQLLSNEVSFYRHGLNCHDYPPWTWDGVYFQFLPINERFPDKNNRSCVLKISTENGQVLFTGDIERLAEHYLLMTYGDHLKADVLVVPHHGSKTSSSKEFIGMVAPKYAIISSGFDNRYHFPHQKTLDTFNEKGIIWFNTSSCGMFSVRLGNKEAELKPKCFNSPNNGEILY</sequence>
<comment type="subcellular location">
    <subcellularLocation>
        <location evidence="1">Cell membrane</location>
        <topology evidence="1">Multi-pass membrane protein</topology>
    </subcellularLocation>
</comment>
<protein>
    <recommendedName>
        <fullName evidence="7">Metallo-beta-lactamase domain-containing protein</fullName>
    </recommendedName>
</protein>
<feature type="domain" description="Metallo-beta-lactamase" evidence="7">
    <location>
        <begin position="501"/>
        <end position="685"/>
    </location>
</feature>
<dbReference type="InterPro" id="IPR004477">
    <property type="entry name" value="ComEC_N"/>
</dbReference>